<comment type="similarity">
    <text evidence="2">Belongs to the MoaD family.</text>
</comment>
<dbReference type="InterPro" id="IPR003749">
    <property type="entry name" value="ThiS/MoaD-like"/>
</dbReference>
<organism evidence="4 5">
    <name type="scientific">Pseudobowmanella zhangzhouensis</name>
    <dbReference type="NCBI Taxonomy" id="1537679"/>
    <lineage>
        <taxon>Bacteria</taxon>
        <taxon>Pseudomonadati</taxon>
        <taxon>Pseudomonadota</taxon>
        <taxon>Gammaproteobacteria</taxon>
        <taxon>Alteromonadales</taxon>
        <taxon>Alteromonadaceae</taxon>
    </lineage>
</organism>
<evidence type="ECO:0000256" key="1">
    <source>
        <dbReference type="ARBA" id="ARBA00022741"/>
    </source>
</evidence>
<evidence type="ECO:0000256" key="3">
    <source>
        <dbReference type="ARBA" id="ARBA00024247"/>
    </source>
</evidence>
<dbReference type="PANTHER" id="PTHR33359:SF1">
    <property type="entry name" value="MOLYBDOPTERIN SYNTHASE SULFUR CARRIER SUBUNIT"/>
    <property type="match status" value="1"/>
</dbReference>
<gene>
    <name evidence="4" type="primary">moaD</name>
    <name evidence="4" type="ORF">ACFP85_06505</name>
</gene>
<name>A0ABW1XKA3_9ALTE</name>
<sequence>MIKVLFFAALRERLHCDQYTAHCATPTTVESLLLHLQQHNEQWQQALSGTELLCAINQTMVSHSAEVVAGDEVAFFPPVTGG</sequence>
<keyword evidence="5" id="KW-1185">Reference proteome</keyword>
<dbReference type="PANTHER" id="PTHR33359">
    <property type="entry name" value="MOLYBDOPTERIN SYNTHASE SULFUR CARRIER SUBUNIT"/>
    <property type="match status" value="1"/>
</dbReference>
<dbReference type="NCBIfam" id="TIGR01682">
    <property type="entry name" value="moaD"/>
    <property type="match status" value="1"/>
</dbReference>
<accession>A0ABW1XKA3</accession>
<keyword evidence="1" id="KW-0547">Nucleotide-binding</keyword>
<dbReference type="SUPFAM" id="SSF54285">
    <property type="entry name" value="MoaD/ThiS"/>
    <property type="match status" value="1"/>
</dbReference>
<dbReference type="Proteomes" id="UP001596364">
    <property type="component" value="Unassembled WGS sequence"/>
</dbReference>
<evidence type="ECO:0000313" key="5">
    <source>
        <dbReference type="Proteomes" id="UP001596364"/>
    </source>
</evidence>
<dbReference type="Pfam" id="PF02597">
    <property type="entry name" value="ThiS"/>
    <property type="match status" value="1"/>
</dbReference>
<dbReference type="InterPro" id="IPR016155">
    <property type="entry name" value="Mopterin_synth/thiamin_S_b"/>
</dbReference>
<evidence type="ECO:0000313" key="4">
    <source>
        <dbReference type="EMBL" id="MFC6439797.1"/>
    </source>
</evidence>
<dbReference type="InterPro" id="IPR012675">
    <property type="entry name" value="Beta-grasp_dom_sf"/>
</dbReference>
<evidence type="ECO:0000256" key="2">
    <source>
        <dbReference type="ARBA" id="ARBA00024200"/>
    </source>
</evidence>
<dbReference type="InterPro" id="IPR044672">
    <property type="entry name" value="MOCS2A"/>
</dbReference>
<protein>
    <recommendedName>
        <fullName evidence="3">Molybdopterin synthase sulfur carrier subunit</fullName>
    </recommendedName>
</protein>
<dbReference type="Gene3D" id="3.10.20.30">
    <property type="match status" value="1"/>
</dbReference>
<comment type="caution">
    <text evidence="4">The sequence shown here is derived from an EMBL/GenBank/DDBJ whole genome shotgun (WGS) entry which is preliminary data.</text>
</comment>
<dbReference type="RefSeq" id="WP_131256687.1">
    <property type="nucleotide sequence ID" value="NZ_JBHSUS010000001.1"/>
</dbReference>
<reference evidence="5" key="1">
    <citation type="journal article" date="2019" name="Int. J. Syst. Evol. Microbiol.">
        <title>The Global Catalogue of Microorganisms (GCM) 10K type strain sequencing project: providing services to taxonomists for standard genome sequencing and annotation.</title>
        <authorList>
            <consortium name="The Broad Institute Genomics Platform"/>
            <consortium name="The Broad Institute Genome Sequencing Center for Infectious Disease"/>
            <person name="Wu L."/>
            <person name="Ma J."/>
        </authorList>
    </citation>
    <scope>NUCLEOTIDE SEQUENCE [LARGE SCALE GENOMIC DNA]</scope>
    <source>
        <strain evidence="5">CGMCC 1.16031</strain>
    </source>
</reference>
<dbReference type="EMBL" id="JBHSUS010000001">
    <property type="protein sequence ID" value="MFC6439797.1"/>
    <property type="molecule type" value="Genomic_DNA"/>
</dbReference>
<dbReference type="CDD" id="cd00754">
    <property type="entry name" value="Ubl_MoaD"/>
    <property type="match status" value="1"/>
</dbReference>
<proteinExistence type="inferred from homology"/>